<dbReference type="Pfam" id="PF22366">
    <property type="entry name" value="NDH2_C"/>
    <property type="match status" value="1"/>
</dbReference>
<dbReference type="InterPro" id="IPR045024">
    <property type="entry name" value="NDH-2"/>
</dbReference>
<sequence>MNTAPKKIIVVGGGFAGLNFIKRMANDMRFQITLVDNNNYHFFPPLLYQVGMAFIEPSNISYPFRKMFQMKKNLRFHLGCLIRVNWEDKTIETETDILAYDYLVLALGTETNYFGMENVKKNSWALKSINDATNLRNHLLLNMEKAVKTLDLAERKRLLNIVIAGGGPTGVEVAGMLAEMAHKIGPVEYPEMPGGNLPIYLIEAGKVLLGPMSTKAQQEAHTVLEKLGITIKLNTAVKDYVDGKVILSNGEVIQTNALIWTSGVIGREVRGLPPEKLGRGRRILVDEYCKVKDIEGVYALGDISLALHEAKFPSGHPQLAQVAIQQGKLLADNFKRLHENRAMKSFRYNDKGSMAIIAKYKAVVDLPKAFVKGFIAWIIWLFIHLIPIAGFRNKLKLTFNWTWSFLTDDPTLRLIIRPKPEEFAQTDHKPKNIYQESLVER</sequence>
<evidence type="ECO:0000256" key="7">
    <source>
        <dbReference type="ARBA" id="ARBA00023027"/>
    </source>
</evidence>
<comment type="similarity">
    <text evidence="1">Belongs to the NADH dehydrogenase family.</text>
</comment>
<comment type="caution">
    <text evidence="12">The sequence shown here is derived from an EMBL/GenBank/DDBJ whole genome shotgun (WGS) entry which is preliminary data.</text>
</comment>
<keyword evidence="9" id="KW-0812">Transmembrane</keyword>
<dbReference type="EMBL" id="JBHTKA010000001">
    <property type="protein sequence ID" value="MFD0999158.1"/>
    <property type="molecule type" value="Genomic_DNA"/>
</dbReference>
<organism evidence="12 13">
    <name type="scientific">Ohtaekwangia kribbensis</name>
    <dbReference type="NCBI Taxonomy" id="688913"/>
    <lineage>
        <taxon>Bacteria</taxon>
        <taxon>Pseudomonadati</taxon>
        <taxon>Bacteroidota</taxon>
        <taxon>Cytophagia</taxon>
        <taxon>Cytophagales</taxon>
        <taxon>Fulvivirgaceae</taxon>
        <taxon>Ohtaekwangia</taxon>
    </lineage>
</organism>
<evidence type="ECO:0000256" key="8">
    <source>
        <dbReference type="ARBA" id="ARBA00047599"/>
    </source>
</evidence>
<evidence type="ECO:0000256" key="6">
    <source>
        <dbReference type="ARBA" id="ARBA00023002"/>
    </source>
</evidence>
<proteinExistence type="inferred from homology"/>
<evidence type="ECO:0000256" key="9">
    <source>
        <dbReference type="SAM" id="Phobius"/>
    </source>
</evidence>
<dbReference type="PANTHER" id="PTHR43706:SF47">
    <property type="entry name" value="EXTERNAL NADH-UBIQUINONE OXIDOREDUCTASE 1, MITOCHONDRIAL-RELATED"/>
    <property type="match status" value="1"/>
</dbReference>
<dbReference type="PRINTS" id="PR00411">
    <property type="entry name" value="PNDRDTASEI"/>
</dbReference>
<evidence type="ECO:0000256" key="2">
    <source>
        <dbReference type="ARBA" id="ARBA00012637"/>
    </source>
</evidence>
<evidence type="ECO:0000256" key="1">
    <source>
        <dbReference type="ARBA" id="ARBA00005272"/>
    </source>
</evidence>
<protein>
    <recommendedName>
        <fullName evidence="2">NADH:ubiquinone reductase (non-electrogenic)</fullName>
        <ecNumber evidence="2">1.6.5.9</ecNumber>
    </recommendedName>
</protein>
<keyword evidence="13" id="KW-1185">Reference proteome</keyword>
<dbReference type="PRINTS" id="PR00368">
    <property type="entry name" value="FADPNR"/>
</dbReference>
<keyword evidence="5" id="KW-0809">Transit peptide</keyword>
<dbReference type="EC" id="1.6.5.9" evidence="2"/>
<gene>
    <name evidence="12" type="ORF">ACFQ21_07560</name>
</gene>
<evidence type="ECO:0000259" key="10">
    <source>
        <dbReference type="Pfam" id="PF07992"/>
    </source>
</evidence>
<dbReference type="RefSeq" id="WP_377577108.1">
    <property type="nucleotide sequence ID" value="NZ_JBHTKA010000001.1"/>
</dbReference>
<dbReference type="InterPro" id="IPR023753">
    <property type="entry name" value="FAD/NAD-binding_dom"/>
</dbReference>
<dbReference type="InterPro" id="IPR054585">
    <property type="entry name" value="NDH2-like_C"/>
</dbReference>
<dbReference type="Proteomes" id="UP001597112">
    <property type="component" value="Unassembled WGS sequence"/>
</dbReference>
<dbReference type="GO" id="GO:0016491">
    <property type="term" value="F:oxidoreductase activity"/>
    <property type="evidence" value="ECO:0007669"/>
    <property type="project" value="UniProtKB-KW"/>
</dbReference>
<evidence type="ECO:0000313" key="13">
    <source>
        <dbReference type="Proteomes" id="UP001597112"/>
    </source>
</evidence>
<keyword evidence="6 12" id="KW-0560">Oxidoreductase</keyword>
<evidence type="ECO:0000256" key="5">
    <source>
        <dbReference type="ARBA" id="ARBA00022946"/>
    </source>
</evidence>
<evidence type="ECO:0000313" key="12">
    <source>
        <dbReference type="EMBL" id="MFD0999158.1"/>
    </source>
</evidence>
<feature type="transmembrane region" description="Helical" evidence="9">
    <location>
        <begin position="374"/>
        <end position="391"/>
    </location>
</feature>
<dbReference type="Gene3D" id="3.50.50.100">
    <property type="match status" value="1"/>
</dbReference>
<keyword evidence="9" id="KW-1133">Transmembrane helix</keyword>
<evidence type="ECO:0000256" key="4">
    <source>
        <dbReference type="ARBA" id="ARBA00022827"/>
    </source>
</evidence>
<name>A0ABW3K010_9BACT</name>
<accession>A0ABW3K010</accession>
<dbReference type="Pfam" id="PF07992">
    <property type="entry name" value="Pyr_redox_2"/>
    <property type="match status" value="1"/>
</dbReference>
<keyword evidence="9" id="KW-0472">Membrane</keyword>
<reference evidence="13" key="1">
    <citation type="journal article" date="2019" name="Int. J. Syst. Evol. Microbiol.">
        <title>The Global Catalogue of Microorganisms (GCM) 10K type strain sequencing project: providing services to taxonomists for standard genome sequencing and annotation.</title>
        <authorList>
            <consortium name="The Broad Institute Genomics Platform"/>
            <consortium name="The Broad Institute Genome Sequencing Center for Infectious Disease"/>
            <person name="Wu L."/>
            <person name="Ma J."/>
        </authorList>
    </citation>
    <scope>NUCLEOTIDE SEQUENCE [LARGE SCALE GENOMIC DNA]</scope>
    <source>
        <strain evidence="13">CCUG 58938</strain>
    </source>
</reference>
<dbReference type="SUPFAM" id="SSF51905">
    <property type="entry name" value="FAD/NAD(P)-binding domain"/>
    <property type="match status" value="2"/>
</dbReference>
<feature type="domain" description="External alternative NADH-ubiquinone oxidoreductase-like C-terminal" evidence="11">
    <location>
        <begin position="351"/>
        <end position="406"/>
    </location>
</feature>
<keyword evidence="7" id="KW-0520">NAD</keyword>
<evidence type="ECO:0000256" key="3">
    <source>
        <dbReference type="ARBA" id="ARBA00022630"/>
    </source>
</evidence>
<evidence type="ECO:0000259" key="11">
    <source>
        <dbReference type="Pfam" id="PF22366"/>
    </source>
</evidence>
<dbReference type="InterPro" id="IPR036188">
    <property type="entry name" value="FAD/NAD-bd_sf"/>
</dbReference>
<dbReference type="PANTHER" id="PTHR43706">
    <property type="entry name" value="NADH DEHYDROGENASE"/>
    <property type="match status" value="1"/>
</dbReference>
<comment type="catalytic activity">
    <reaction evidence="8">
        <text>a quinone + NADH + H(+) = a quinol + NAD(+)</text>
        <dbReference type="Rhea" id="RHEA:46160"/>
        <dbReference type="ChEBI" id="CHEBI:15378"/>
        <dbReference type="ChEBI" id="CHEBI:24646"/>
        <dbReference type="ChEBI" id="CHEBI:57540"/>
        <dbReference type="ChEBI" id="CHEBI:57945"/>
        <dbReference type="ChEBI" id="CHEBI:132124"/>
        <dbReference type="EC" id="1.6.5.9"/>
    </reaction>
</comment>
<keyword evidence="3" id="KW-0285">Flavoprotein</keyword>
<keyword evidence="4" id="KW-0274">FAD</keyword>
<feature type="domain" description="FAD/NAD(P)-binding" evidence="10">
    <location>
        <begin position="7"/>
        <end position="327"/>
    </location>
</feature>